<sequence>ACHLLQGRFLVPILDSRPPCRFHPPRSSAPALPTCHACLNLSSRWPAFPFASRRRCLLLVLLTLCLNGTPHFTTVR</sequence>
<gene>
    <name evidence="1" type="ORF">CMEL01_10747</name>
</gene>
<dbReference type="EMBL" id="MLGG01000002">
    <property type="protein sequence ID" value="KAK1466754.1"/>
    <property type="molecule type" value="Genomic_DNA"/>
</dbReference>
<dbReference type="Proteomes" id="UP001239795">
    <property type="component" value="Unassembled WGS sequence"/>
</dbReference>
<accession>A0AAI9UXQ9</accession>
<proteinExistence type="predicted"/>
<feature type="non-terminal residue" evidence="1">
    <location>
        <position position="1"/>
    </location>
</feature>
<protein>
    <submittedName>
        <fullName evidence="1">Uncharacterized protein</fullName>
    </submittedName>
</protein>
<evidence type="ECO:0000313" key="2">
    <source>
        <dbReference type="Proteomes" id="UP001239795"/>
    </source>
</evidence>
<name>A0AAI9UXQ9_9PEZI</name>
<dbReference type="AlphaFoldDB" id="A0AAI9UXQ9"/>
<keyword evidence="2" id="KW-1185">Reference proteome</keyword>
<organism evidence="1 2">
    <name type="scientific">Colletotrichum melonis</name>
    <dbReference type="NCBI Taxonomy" id="1209925"/>
    <lineage>
        <taxon>Eukaryota</taxon>
        <taxon>Fungi</taxon>
        <taxon>Dikarya</taxon>
        <taxon>Ascomycota</taxon>
        <taxon>Pezizomycotina</taxon>
        <taxon>Sordariomycetes</taxon>
        <taxon>Hypocreomycetidae</taxon>
        <taxon>Glomerellales</taxon>
        <taxon>Glomerellaceae</taxon>
        <taxon>Colletotrichum</taxon>
        <taxon>Colletotrichum acutatum species complex</taxon>
    </lineage>
</organism>
<reference evidence="1 2" key="1">
    <citation type="submission" date="2016-10" db="EMBL/GenBank/DDBJ databases">
        <title>The genome sequence of Colletotrichum fioriniae PJ7.</title>
        <authorList>
            <person name="Baroncelli R."/>
        </authorList>
    </citation>
    <scope>NUCLEOTIDE SEQUENCE [LARGE SCALE GENOMIC DNA]</scope>
    <source>
        <strain evidence="1">Col 31</strain>
    </source>
</reference>
<evidence type="ECO:0000313" key="1">
    <source>
        <dbReference type="EMBL" id="KAK1466754.1"/>
    </source>
</evidence>
<comment type="caution">
    <text evidence="1">The sequence shown here is derived from an EMBL/GenBank/DDBJ whole genome shotgun (WGS) entry which is preliminary data.</text>
</comment>